<organism evidence="2 3">
    <name type="scientific">Pocillopora damicornis</name>
    <name type="common">Cauliflower coral</name>
    <name type="synonym">Millepora damicornis</name>
    <dbReference type="NCBI Taxonomy" id="46731"/>
    <lineage>
        <taxon>Eukaryota</taxon>
        <taxon>Metazoa</taxon>
        <taxon>Cnidaria</taxon>
        <taxon>Anthozoa</taxon>
        <taxon>Hexacorallia</taxon>
        <taxon>Scleractinia</taxon>
        <taxon>Astrocoeniina</taxon>
        <taxon>Pocilloporidae</taxon>
        <taxon>Pocillopora</taxon>
    </lineage>
</organism>
<dbReference type="EMBL" id="RCHS01002959">
    <property type="protein sequence ID" value="RMX44737.1"/>
    <property type="molecule type" value="Genomic_DNA"/>
</dbReference>
<reference evidence="2 3" key="1">
    <citation type="journal article" date="2018" name="Sci. Rep.">
        <title>Comparative analysis of the Pocillopora damicornis genome highlights role of immune system in coral evolution.</title>
        <authorList>
            <person name="Cunning R."/>
            <person name="Bay R.A."/>
            <person name="Gillette P."/>
            <person name="Baker A.C."/>
            <person name="Traylor-Knowles N."/>
        </authorList>
    </citation>
    <scope>NUCLEOTIDE SEQUENCE [LARGE SCALE GENOMIC DNA]</scope>
    <source>
        <strain evidence="2">RSMAS</strain>
        <tissue evidence="2">Whole animal</tissue>
    </source>
</reference>
<dbReference type="Proteomes" id="UP000275408">
    <property type="component" value="Unassembled WGS sequence"/>
</dbReference>
<proteinExistence type="predicted"/>
<keyword evidence="1" id="KW-0812">Transmembrane</keyword>
<sequence>MIRQRRNTFSLACCCFVASTCSCSLERSCGFKVGRITFNTSLAWFSFFFGLTGLLYHFVQN</sequence>
<evidence type="ECO:0000256" key="1">
    <source>
        <dbReference type="SAM" id="Phobius"/>
    </source>
</evidence>
<evidence type="ECO:0000313" key="2">
    <source>
        <dbReference type="EMBL" id="RMX44737.1"/>
    </source>
</evidence>
<keyword evidence="1" id="KW-1133">Transmembrane helix</keyword>
<evidence type="ECO:0000313" key="3">
    <source>
        <dbReference type="Proteomes" id="UP000275408"/>
    </source>
</evidence>
<keyword evidence="3" id="KW-1185">Reference proteome</keyword>
<gene>
    <name evidence="2" type="ORF">pdam_00019139</name>
</gene>
<name>A0A3M6TTI9_POCDA</name>
<dbReference type="PROSITE" id="PS51257">
    <property type="entry name" value="PROKAR_LIPOPROTEIN"/>
    <property type="match status" value="1"/>
</dbReference>
<dbReference type="AlphaFoldDB" id="A0A3M6TTI9"/>
<protein>
    <submittedName>
        <fullName evidence="2">Uncharacterized protein</fullName>
    </submittedName>
</protein>
<accession>A0A3M6TTI9</accession>
<comment type="caution">
    <text evidence="2">The sequence shown here is derived from an EMBL/GenBank/DDBJ whole genome shotgun (WGS) entry which is preliminary data.</text>
</comment>
<keyword evidence="1" id="KW-0472">Membrane</keyword>
<feature type="transmembrane region" description="Helical" evidence="1">
    <location>
        <begin position="42"/>
        <end position="59"/>
    </location>
</feature>